<protein>
    <submittedName>
        <fullName evidence="1">Uncharacterized protein</fullName>
    </submittedName>
</protein>
<proteinExistence type="predicted"/>
<organism evidence="1 2">
    <name type="scientific">Mycolicibacterium porcinum</name>
    <dbReference type="NCBI Taxonomy" id="39693"/>
    <lineage>
        <taxon>Bacteria</taxon>
        <taxon>Bacillati</taxon>
        <taxon>Actinomycetota</taxon>
        <taxon>Actinomycetes</taxon>
        <taxon>Mycobacteriales</taxon>
        <taxon>Mycobacteriaceae</taxon>
        <taxon>Mycolicibacterium</taxon>
    </lineage>
</organism>
<dbReference type="EMBL" id="JBDLOU010000059">
    <property type="protein sequence ID" value="MEX3741156.1"/>
    <property type="molecule type" value="Genomic_DNA"/>
</dbReference>
<evidence type="ECO:0000313" key="1">
    <source>
        <dbReference type="EMBL" id="MEX3741156.1"/>
    </source>
</evidence>
<dbReference type="Proteomes" id="UP001558474">
    <property type="component" value="Unassembled WGS sequence"/>
</dbReference>
<sequence>MNQVIPAKSKQSLADFVRRNQPITGIPTYRILAYTKEFRGLRCGEHVAHCIEPHAILGHEKRAPFITDGLAARALAWRAQVSVSGSRITQYARYAANAA</sequence>
<reference evidence="1 2" key="1">
    <citation type="submission" date="2024-04" db="EMBL/GenBank/DDBJ databases">
        <title>Genomic Markers of Mycobacteria.</title>
        <authorList>
            <person name="Soliman M.S."/>
            <person name="Elkholy A."/>
            <person name="Soliman N.S."/>
            <person name="Abbas A."/>
            <person name="Khayrat S."/>
            <person name="Shawky S."/>
        </authorList>
    </citation>
    <scope>NUCLEOTIDE SEQUENCE [LARGE SCALE GENOMIC DNA]</scope>
    <source>
        <strain evidence="1 2">Egy-CU-AM5</strain>
    </source>
</reference>
<keyword evidence="2" id="KW-1185">Reference proteome</keyword>
<gene>
    <name evidence="1" type="ORF">ABFW12_23285</name>
</gene>
<accession>A0ABV3VID3</accession>
<comment type="caution">
    <text evidence="1">The sequence shown here is derived from an EMBL/GenBank/DDBJ whole genome shotgun (WGS) entry which is preliminary data.</text>
</comment>
<evidence type="ECO:0000313" key="2">
    <source>
        <dbReference type="Proteomes" id="UP001558474"/>
    </source>
</evidence>
<name>A0ABV3VID3_9MYCO</name>